<organism evidence="2 3">
    <name type="scientific">Aspergillus pseudodeflectus</name>
    <dbReference type="NCBI Taxonomy" id="176178"/>
    <lineage>
        <taxon>Eukaryota</taxon>
        <taxon>Fungi</taxon>
        <taxon>Dikarya</taxon>
        <taxon>Ascomycota</taxon>
        <taxon>Pezizomycotina</taxon>
        <taxon>Eurotiomycetes</taxon>
        <taxon>Eurotiomycetidae</taxon>
        <taxon>Eurotiales</taxon>
        <taxon>Aspergillaceae</taxon>
        <taxon>Aspergillus</taxon>
        <taxon>Aspergillus subgen. Nidulantes</taxon>
    </lineage>
</organism>
<keyword evidence="3" id="KW-1185">Reference proteome</keyword>
<proteinExistence type="predicted"/>
<protein>
    <submittedName>
        <fullName evidence="2">Uncharacterized protein</fullName>
    </submittedName>
</protein>
<name>A0ABR4JR53_9EURO</name>
<dbReference type="GeneID" id="98156565"/>
<dbReference type="Proteomes" id="UP001610444">
    <property type="component" value="Unassembled WGS sequence"/>
</dbReference>
<keyword evidence="1" id="KW-1133">Transmembrane helix</keyword>
<keyword evidence="1" id="KW-0812">Transmembrane</keyword>
<evidence type="ECO:0000313" key="2">
    <source>
        <dbReference type="EMBL" id="KAL2842321.1"/>
    </source>
</evidence>
<evidence type="ECO:0000256" key="1">
    <source>
        <dbReference type="SAM" id="Phobius"/>
    </source>
</evidence>
<feature type="transmembrane region" description="Helical" evidence="1">
    <location>
        <begin position="12"/>
        <end position="41"/>
    </location>
</feature>
<dbReference type="RefSeq" id="XP_070895036.1">
    <property type="nucleotide sequence ID" value="XM_071041401.1"/>
</dbReference>
<gene>
    <name evidence="2" type="ORF">BJX68DRAFT_244892</name>
</gene>
<reference evidence="2 3" key="1">
    <citation type="submission" date="2024-07" db="EMBL/GenBank/DDBJ databases">
        <title>Section-level genome sequencing and comparative genomics of Aspergillus sections Usti and Cavernicolus.</title>
        <authorList>
            <consortium name="Lawrence Berkeley National Laboratory"/>
            <person name="Nybo J.L."/>
            <person name="Vesth T.C."/>
            <person name="Theobald S."/>
            <person name="Frisvad J.C."/>
            <person name="Larsen T.O."/>
            <person name="Kjaerboelling I."/>
            <person name="Rothschild-Mancinelli K."/>
            <person name="Lyhne E.K."/>
            <person name="Kogle M.E."/>
            <person name="Barry K."/>
            <person name="Clum A."/>
            <person name="Na H."/>
            <person name="Ledsgaard L."/>
            <person name="Lin J."/>
            <person name="Lipzen A."/>
            <person name="Kuo A."/>
            <person name="Riley R."/>
            <person name="Mondo S."/>
            <person name="LaButti K."/>
            <person name="Haridas S."/>
            <person name="Pangalinan J."/>
            <person name="Salamov A.A."/>
            <person name="Simmons B.A."/>
            <person name="Magnuson J.K."/>
            <person name="Chen J."/>
            <person name="Drula E."/>
            <person name="Henrissat B."/>
            <person name="Wiebenga A."/>
            <person name="Lubbers R.J."/>
            <person name="Gomes A.C."/>
            <person name="Macurrencykelacurrency M.R."/>
            <person name="Stajich J."/>
            <person name="Grigoriev I.V."/>
            <person name="Mortensen U.H."/>
            <person name="De vries R.P."/>
            <person name="Baker S.E."/>
            <person name="Andersen M.R."/>
        </authorList>
    </citation>
    <scope>NUCLEOTIDE SEQUENCE [LARGE SCALE GENOMIC DNA]</scope>
    <source>
        <strain evidence="2 3">CBS 756.74</strain>
    </source>
</reference>
<accession>A0ABR4JR53</accession>
<sequence>MRRMIVRVTTTIWRIIWLFLLRPLGLFILTGGIISLFRYALSAWTGGSMVV</sequence>
<comment type="caution">
    <text evidence="2">The sequence shown here is derived from an EMBL/GenBank/DDBJ whole genome shotgun (WGS) entry which is preliminary data.</text>
</comment>
<keyword evidence="1" id="KW-0472">Membrane</keyword>
<dbReference type="EMBL" id="JBFXLR010000052">
    <property type="protein sequence ID" value="KAL2842321.1"/>
    <property type="molecule type" value="Genomic_DNA"/>
</dbReference>
<evidence type="ECO:0000313" key="3">
    <source>
        <dbReference type="Proteomes" id="UP001610444"/>
    </source>
</evidence>